<gene>
    <name evidence="1" type="ORF">ACFOUY_19635</name>
</gene>
<proteinExistence type="predicted"/>
<comment type="caution">
    <text evidence="1">The sequence shown here is derived from an EMBL/GenBank/DDBJ whole genome shotgun (WGS) entry which is preliminary data.</text>
</comment>
<protein>
    <recommendedName>
        <fullName evidence="3">Ferredoxin subunit of nitrite reductase or a ring-hydroxylating dioxygenase</fullName>
    </recommendedName>
</protein>
<dbReference type="RefSeq" id="WP_378962977.1">
    <property type="nucleotide sequence ID" value="NZ_JBHRXC010000016.1"/>
</dbReference>
<sequence>MMKLLYSILFILVLFTTGCGKDEGYIPEVGVNFSMPVTDPRLSRLSSPGGAVVINGYGIAGLVLYRRTDNSYVAFDRCSSVNPEQKCAVNLDDPTITVTDPCSGAKFLLEDGSPVKAPAVRGLKQYTVAISGQNLQVTN</sequence>
<dbReference type="Gene3D" id="2.102.10.10">
    <property type="entry name" value="Rieske [2Fe-2S] iron-sulphur domain"/>
    <property type="match status" value="1"/>
</dbReference>
<organism evidence="1 2">
    <name type="scientific">Pedobacter jamesrossensis</name>
    <dbReference type="NCBI Taxonomy" id="1908238"/>
    <lineage>
        <taxon>Bacteria</taxon>
        <taxon>Pseudomonadati</taxon>
        <taxon>Bacteroidota</taxon>
        <taxon>Sphingobacteriia</taxon>
        <taxon>Sphingobacteriales</taxon>
        <taxon>Sphingobacteriaceae</taxon>
        <taxon>Pedobacter</taxon>
    </lineage>
</organism>
<evidence type="ECO:0000313" key="2">
    <source>
        <dbReference type="Proteomes" id="UP001595792"/>
    </source>
</evidence>
<dbReference type="Proteomes" id="UP001595792">
    <property type="component" value="Unassembled WGS sequence"/>
</dbReference>
<dbReference type="EMBL" id="JBHSBY010000144">
    <property type="protein sequence ID" value="MFC4198929.1"/>
    <property type="molecule type" value="Genomic_DNA"/>
</dbReference>
<name>A0ABV8NRA2_9SPHI</name>
<dbReference type="InterPro" id="IPR036922">
    <property type="entry name" value="Rieske_2Fe-2S_sf"/>
</dbReference>
<dbReference type="SUPFAM" id="SSF50022">
    <property type="entry name" value="ISP domain"/>
    <property type="match status" value="1"/>
</dbReference>
<evidence type="ECO:0008006" key="3">
    <source>
        <dbReference type="Google" id="ProtNLM"/>
    </source>
</evidence>
<dbReference type="PROSITE" id="PS51257">
    <property type="entry name" value="PROKAR_LIPOPROTEIN"/>
    <property type="match status" value="1"/>
</dbReference>
<evidence type="ECO:0000313" key="1">
    <source>
        <dbReference type="EMBL" id="MFC4198929.1"/>
    </source>
</evidence>
<accession>A0ABV8NRA2</accession>
<keyword evidence="2" id="KW-1185">Reference proteome</keyword>
<reference evidence="2" key="1">
    <citation type="journal article" date="2019" name="Int. J. Syst. Evol. Microbiol.">
        <title>The Global Catalogue of Microorganisms (GCM) 10K type strain sequencing project: providing services to taxonomists for standard genome sequencing and annotation.</title>
        <authorList>
            <consortium name="The Broad Institute Genomics Platform"/>
            <consortium name="The Broad Institute Genome Sequencing Center for Infectious Disease"/>
            <person name="Wu L."/>
            <person name="Ma J."/>
        </authorList>
    </citation>
    <scope>NUCLEOTIDE SEQUENCE [LARGE SCALE GENOMIC DNA]</scope>
    <source>
        <strain evidence="2">CCM 8689</strain>
    </source>
</reference>